<dbReference type="GO" id="GO:0005840">
    <property type="term" value="C:ribosome"/>
    <property type="evidence" value="ECO:0007669"/>
    <property type="project" value="UniProtKB-KW"/>
</dbReference>
<dbReference type="SUPFAM" id="SSF52166">
    <property type="entry name" value="Ribosomal protein L4"/>
    <property type="match status" value="1"/>
</dbReference>
<proteinExistence type="inferred from homology"/>
<keyword evidence="2 4" id="KW-0689">Ribosomal protein</keyword>
<dbReference type="InterPro" id="IPR045240">
    <property type="entry name" value="Ribosomal_uL4_euk/arch"/>
</dbReference>
<evidence type="ECO:0000256" key="1">
    <source>
        <dbReference type="ARBA" id="ARBA00010528"/>
    </source>
</evidence>
<evidence type="ECO:0000256" key="3">
    <source>
        <dbReference type="ARBA" id="ARBA00023274"/>
    </source>
</evidence>
<comment type="caution">
    <text evidence="4">The sequence shown here is derived from an EMBL/GenBank/DDBJ whole genome shotgun (WGS) entry which is preliminary data.</text>
</comment>
<keyword evidence="3" id="KW-0687">Ribonucleoprotein</keyword>
<dbReference type="PANTHER" id="PTHR19431">
    <property type="entry name" value="60S RIBOSOMAL PROTEIN L4"/>
    <property type="match status" value="1"/>
</dbReference>
<evidence type="ECO:0000256" key="2">
    <source>
        <dbReference type="ARBA" id="ARBA00022980"/>
    </source>
</evidence>
<name>A0ABD1RA14_9LAMI</name>
<reference evidence="5" key="1">
    <citation type="submission" date="2024-07" db="EMBL/GenBank/DDBJ databases">
        <title>Two chromosome-level genome assemblies of Korean endemic species Abeliophyllum distichum and Forsythia ovata (Oleaceae).</title>
        <authorList>
            <person name="Jang H."/>
        </authorList>
    </citation>
    <scope>NUCLEOTIDE SEQUENCE [LARGE SCALE GENOMIC DNA]</scope>
</reference>
<protein>
    <submittedName>
        <fullName evidence="4">60S ribosomal protein L4-1</fullName>
    </submittedName>
</protein>
<comment type="similarity">
    <text evidence="1">Belongs to the universal ribosomal protein uL4 family.</text>
</comment>
<sequence length="100" mass="10911">MAAAASQPFVTVQSLENDMATDGSSVVNFLPLFDVMKASIRVDFVTSVHGQIWKNSRQPYAVSKRAGRKTSAESWGLDVQYHVFLMSLVVRAGQGAFGNM</sequence>
<dbReference type="AlphaFoldDB" id="A0ABD1RA14"/>
<gene>
    <name evidence="4" type="ORF">Adt_30026</name>
</gene>
<dbReference type="InterPro" id="IPR023574">
    <property type="entry name" value="Ribosomal_uL4_dom_sf"/>
</dbReference>
<evidence type="ECO:0000313" key="4">
    <source>
        <dbReference type="EMBL" id="KAL2485270.1"/>
    </source>
</evidence>
<dbReference type="Proteomes" id="UP001604336">
    <property type="component" value="Unassembled WGS sequence"/>
</dbReference>
<organism evidence="4 5">
    <name type="scientific">Abeliophyllum distichum</name>
    <dbReference type="NCBI Taxonomy" id="126358"/>
    <lineage>
        <taxon>Eukaryota</taxon>
        <taxon>Viridiplantae</taxon>
        <taxon>Streptophyta</taxon>
        <taxon>Embryophyta</taxon>
        <taxon>Tracheophyta</taxon>
        <taxon>Spermatophyta</taxon>
        <taxon>Magnoliopsida</taxon>
        <taxon>eudicotyledons</taxon>
        <taxon>Gunneridae</taxon>
        <taxon>Pentapetalae</taxon>
        <taxon>asterids</taxon>
        <taxon>lamiids</taxon>
        <taxon>Lamiales</taxon>
        <taxon>Oleaceae</taxon>
        <taxon>Forsythieae</taxon>
        <taxon>Abeliophyllum</taxon>
    </lineage>
</organism>
<dbReference type="GO" id="GO:1990904">
    <property type="term" value="C:ribonucleoprotein complex"/>
    <property type="evidence" value="ECO:0007669"/>
    <property type="project" value="UniProtKB-KW"/>
</dbReference>
<accession>A0ABD1RA14</accession>
<dbReference type="EMBL" id="JBFOLK010000009">
    <property type="protein sequence ID" value="KAL2485270.1"/>
    <property type="molecule type" value="Genomic_DNA"/>
</dbReference>
<evidence type="ECO:0000313" key="5">
    <source>
        <dbReference type="Proteomes" id="UP001604336"/>
    </source>
</evidence>
<dbReference type="Gene3D" id="3.40.1370.10">
    <property type="match status" value="1"/>
</dbReference>
<keyword evidence="5" id="KW-1185">Reference proteome</keyword>